<evidence type="ECO:0000256" key="6">
    <source>
        <dbReference type="ARBA" id="ARBA00023136"/>
    </source>
</evidence>
<feature type="chain" id="PRO_5034220039" description="Placenta-expressed transcript 1 protein" evidence="9">
    <location>
        <begin position="27"/>
        <end position="128"/>
    </location>
</feature>
<keyword evidence="6" id="KW-0472">Membrane</keyword>
<evidence type="ECO:0000256" key="3">
    <source>
        <dbReference type="ARBA" id="ARBA00022475"/>
    </source>
</evidence>
<dbReference type="GO" id="GO:0035313">
    <property type="term" value="P:wound healing, spreading of epidermal cells"/>
    <property type="evidence" value="ECO:0007669"/>
    <property type="project" value="TreeGrafter"/>
</dbReference>
<dbReference type="GO" id="GO:0001953">
    <property type="term" value="P:negative regulation of cell-matrix adhesion"/>
    <property type="evidence" value="ECO:0007669"/>
    <property type="project" value="TreeGrafter"/>
</dbReference>
<proteinExistence type="predicted"/>
<name>A0A8B8SFT5_CAMFR</name>
<dbReference type="GO" id="GO:0016324">
    <property type="term" value="C:apical plasma membrane"/>
    <property type="evidence" value="ECO:0007669"/>
    <property type="project" value="UniProtKB-SubCell"/>
</dbReference>
<dbReference type="Proteomes" id="UP000694856">
    <property type="component" value="Chromosome 33"/>
</dbReference>
<evidence type="ECO:0000256" key="7">
    <source>
        <dbReference type="ARBA" id="ARBA00023180"/>
    </source>
</evidence>
<comment type="subcellular location">
    <subcellularLocation>
        <location evidence="1">Apical cell membrane</location>
    </subcellularLocation>
</comment>
<feature type="signal peptide" evidence="9">
    <location>
        <begin position="1"/>
        <end position="26"/>
    </location>
</feature>
<organism evidence="10 11">
    <name type="scientific">Camelus ferus</name>
    <name type="common">Wild bactrian camel</name>
    <name type="synonym">Camelus bactrianus ferus</name>
    <dbReference type="NCBI Taxonomy" id="419612"/>
    <lineage>
        <taxon>Eukaryota</taxon>
        <taxon>Metazoa</taxon>
        <taxon>Chordata</taxon>
        <taxon>Craniata</taxon>
        <taxon>Vertebrata</taxon>
        <taxon>Euteleostomi</taxon>
        <taxon>Mammalia</taxon>
        <taxon>Eutheria</taxon>
        <taxon>Laurasiatheria</taxon>
        <taxon>Artiodactyla</taxon>
        <taxon>Tylopoda</taxon>
        <taxon>Camelidae</taxon>
        <taxon>Camelus</taxon>
    </lineage>
</organism>
<keyword evidence="7" id="KW-0325">Glycoprotein</keyword>
<evidence type="ECO:0000313" key="10">
    <source>
        <dbReference type="Proteomes" id="UP000694856"/>
    </source>
</evidence>
<evidence type="ECO:0000313" key="11">
    <source>
        <dbReference type="RefSeq" id="XP_032328664.1"/>
    </source>
</evidence>
<evidence type="ECO:0000256" key="8">
    <source>
        <dbReference type="ARBA" id="ARBA00024756"/>
    </source>
</evidence>
<protein>
    <recommendedName>
        <fullName evidence="2">Placenta-expressed transcript 1 protein</fullName>
    </recommendedName>
</protein>
<evidence type="ECO:0000256" key="9">
    <source>
        <dbReference type="SAM" id="SignalP"/>
    </source>
</evidence>
<gene>
    <name evidence="11" type="primary">LOC102508999</name>
</gene>
<accession>A0A8B8SFT5</accession>
<reference evidence="11" key="1">
    <citation type="submission" date="2025-08" db="UniProtKB">
        <authorList>
            <consortium name="RefSeq"/>
        </authorList>
    </citation>
    <scope>IDENTIFICATION</scope>
    <source>
        <tissue evidence="11">Ear skin</tissue>
    </source>
</reference>
<evidence type="ECO:0000256" key="2">
    <source>
        <dbReference type="ARBA" id="ARBA00014036"/>
    </source>
</evidence>
<evidence type="ECO:0000256" key="5">
    <source>
        <dbReference type="ARBA" id="ARBA00022782"/>
    </source>
</evidence>
<dbReference type="GeneID" id="102508999"/>
<dbReference type="PANTHER" id="PTHR22527:SF2">
    <property type="entry name" value="PLACENTA-EXPRESSED TRANSCRIPT 1 PROTEIN"/>
    <property type="match status" value="1"/>
</dbReference>
<dbReference type="KEGG" id="cfr:102508999"/>
<dbReference type="PANTHER" id="PTHR22527">
    <property type="entry name" value="PLACENTA-EXPRESSED TRANSCRIPT 1 PROTEIN"/>
    <property type="match status" value="1"/>
</dbReference>
<dbReference type="GO" id="GO:0030154">
    <property type="term" value="P:cell differentiation"/>
    <property type="evidence" value="ECO:0007669"/>
    <property type="project" value="UniProtKB-KW"/>
</dbReference>
<dbReference type="RefSeq" id="XP_032328664.1">
    <property type="nucleotide sequence ID" value="XM_032472773.1"/>
</dbReference>
<evidence type="ECO:0000256" key="1">
    <source>
        <dbReference type="ARBA" id="ARBA00004221"/>
    </source>
</evidence>
<evidence type="ECO:0000256" key="4">
    <source>
        <dbReference type="ARBA" id="ARBA00022729"/>
    </source>
</evidence>
<dbReference type="InterPro" id="IPR026184">
    <property type="entry name" value="PLET1"/>
</dbReference>
<sequence>MAVLGSPLLPLVLSLCLGLLFPSAKCQYPIGNCITLSNIIGATDGGVQAFPKSYKSNTMYTVIVPVTDNTEAVILRAMYNMHPVGFWKDVDKNCTNSVMYELKNPRMKWFKTRWVSPGDMDLSSVQLQ</sequence>
<dbReference type="GO" id="GO:0009897">
    <property type="term" value="C:external side of plasma membrane"/>
    <property type="evidence" value="ECO:0007669"/>
    <property type="project" value="TreeGrafter"/>
</dbReference>
<keyword evidence="10" id="KW-1185">Reference proteome</keyword>
<keyword evidence="5" id="KW-0221">Differentiation</keyword>
<keyword evidence="3" id="KW-1003">Cell membrane</keyword>
<keyword evidence="4 9" id="KW-0732">Signal</keyword>
<dbReference type="AlphaFoldDB" id="A0A8B8SFT5"/>
<dbReference type="GO" id="GO:0030335">
    <property type="term" value="P:positive regulation of cell migration"/>
    <property type="evidence" value="ECO:0007669"/>
    <property type="project" value="TreeGrafter"/>
</dbReference>
<comment type="function">
    <text evidence="8">Modulates leading keratinocyte migration and cellular adhesion to matrix proteins during a wound-healing response and promotes wound repair. May play a role during trichilemmal differentiation of the hair follicle.</text>
</comment>